<dbReference type="SUPFAM" id="SSF51126">
    <property type="entry name" value="Pectin lyase-like"/>
    <property type="match status" value="1"/>
</dbReference>
<reference evidence="2" key="1">
    <citation type="submission" date="2020-04" db="EMBL/GenBank/DDBJ databases">
        <authorList>
            <person name="Zhang T."/>
        </authorList>
    </citation>
    <scope>NUCLEOTIDE SEQUENCE</scope>
    <source>
        <strain evidence="2">HKST-UBA01</strain>
    </source>
</reference>
<dbReference type="Pfam" id="PF13229">
    <property type="entry name" value="Beta_helix"/>
    <property type="match status" value="1"/>
</dbReference>
<evidence type="ECO:0000313" key="2">
    <source>
        <dbReference type="EMBL" id="MCA9729634.1"/>
    </source>
</evidence>
<dbReference type="InterPro" id="IPR011050">
    <property type="entry name" value="Pectin_lyase_fold/virulence"/>
</dbReference>
<sequence>MTYPVSFLMLGHQARAFSETAKTSLRGVTRMTGPRGLFFAISAALPVSVCAAATLHVPSEYPTIDAGIVAAQVGDTVLVAPGVYTGTGNKSLSFYGKDIVLKSEAGPEQTIIDVEANFRAPGRGILIDGGESEACVLDGFTIQNGFMSTQPDLAPSSDLHDLSAGGFKVNLLSRPTIKNMIVRNCHSQFTGGGVSIEIQSAPTLINVRIIGCSSETQGGGISIESGSYPVVQGCAFTGNRALIGGGMSCDSSPFSGPIPQIIDCTVAGNYARDNGGGIFCAAFSKTTFERMAVDGNCSGVAGGDIWIEPIAEATFQCSVIDSSGVDIDPDGVVDFSKDNVLDVPPGFCDPDTCTASPSTAGDYGVSEDSPCLARNSPCGARIGGIGRGACAPVSPVVETSWGKLKDILGRPGK</sequence>
<comment type="caution">
    <text evidence="2">The sequence shown here is derived from an EMBL/GenBank/DDBJ whole genome shotgun (WGS) entry which is preliminary data.</text>
</comment>
<dbReference type="SMART" id="SM00710">
    <property type="entry name" value="PbH1"/>
    <property type="match status" value="5"/>
</dbReference>
<dbReference type="EMBL" id="JAGQHR010000777">
    <property type="protein sequence ID" value="MCA9729634.1"/>
    <property type="molecule type" value="Genomic_DNA"/>
</dbReference>
<proteinExistence type="predicted"/>
<evidence type="ECO:0000313" key="3">
    <source>
        <dbReference type="Proteomes" id="UP000697710"/>
    </source>
</evidence>
<feature type="domain" description="Right handed beta helix" evidence="1">
    <location>
        <begin position="135"/>
        <end position="300"/>
    </location>
</feature>
<dbReference type="InterPro" id="IPR006626">
    <property type="entry name" value="PbH1"/>
</dbReference>
<dbReference type="Proteomes" id="UP000697710">
    <property type="component" value="Unassembled WGS sequence"/>
</dbReference>
<accession>A0A956M1T1</accession>
<dbReference type="InterPro" id="IPR039448">
    <property type="entry name" value="Beta_helix"/>
</dbReference>
<reference evidence="2" key="2">
    <citation type="journal article" date="2021" name="Microbiome">
        <title>Successional dynamics and alternative stable states in a saline activated sludge microbial community over 9 years.</title>
        <authorList>
            <person name="Wang Y."/>
            <person name="Ye J."/>
            <person name="Ju F."/>
            <person name="Liu L."/>
            <person name="Boyd J.A."/>
            <person name="Deng Y."/>
            <person name="Parks D.H."/>
            <person name="Jiang X."/>
            <person name="Yin X."/>
            <person name="Woodcroft B.J."/>
            <person name="Tyson G.W."/>
            <person name="Hugenholtz P."/>
            <person name="Polz M.F."/>
            <person name="Zhang T."/>
        </authorList>
    </citation>
    <scope>NUCLEOTIDE SEQUENCE</scope>
    <source>
        <strain evidence="2">HKST-UBA01</strain>
    </source>
</reference>
<dbReference type="Gene3D" id="2.160.20.10">
    <property type="entry name" value="Single-stranded right-handed beta-helix, Pectin lyase-like"/>
    <property type="match status" value="1"/>
</dbReference>
<name>A0A956M1T1_UNCEI</name>
<dbReference type="InterPro" id="IPR012334">
    <property type="entry name" value="Pectin_lyas_fold"/>
</dbReference>
<gene>
    <name evidence="2" type="ORF">KC729_18275</name>
</gene>
<evidence type="ECO:0000259" key="1">
    <source>
        <dbReference type="Pfam" id="PF13229"/>
    </source>
</evidence>
<dbReference type="AlphaFoldDB" id="A0A956M1T1"/>
<organism evidence="2 3">
    <name type="scientific">Eiseniibacteriota bacterium</name>
    <dbReference type="NCBI Taxonomy" id="2212470"/>
    <lineage>
        <taxon>Bacteria</taxon>
        <taxon>Candidatus Eiseniibacteriota</taxon>
    </lineage>
</organism>
<protein>
    <submittedName>
        <fullName evidence="2">Right-handed parallel beta-helix repeat-containing protein</fullName>
    </submittedName>
</protein>